<reference evidence="1" key="2">
    <citation type="submission" date="2020-02" db="EMBL/GenBank/DDBJ databases">
        <title>Identification and distribution of gene clusters putatively required for synthesis of sphingolipid metabolism inhibitors in phylogenetically diverse species of the filamentous fungus Fusarium.</title>
        <authorList>
            <person name="Kim H.-S."/>
            <person name="Busman M."/>
            <person name="Brown D.W."/>
            <person name="Divon H."/>
            <person name="Uhlig S."/>
            <person name="Proctor R.H."/>
        </authorList>
    </citation>
    <scope>NUCLEOTIDE SEQUENCE</scope>
    <source>
        <strain evidence="1">NRRL 25174</strain>
    </source>
</reference>
<evidence type="ECO:0000313" key="2">
    <source>
        <dbReference type="Proteomes" id="UP000730481"/>
    </source>
</evidence>
<keyword evidence="2" id="KW-1185">Reference proteome</keyword>
<comment type="caution">
    <text evidence="1">The sequence shown here is derived from an EMBL/GenBank/DDBJ whole genome shotgun (WGS) entry which is preliminary data.</text>
</comment>
<accession>A0A9P5ABY7</accession>
<dbReference type="OrthoDB" id="5050356at2759"/>
<proteinExistence type="predicted"/>
<gene>
    <name evidence="1" type="ORF">FBEOM_10138</name>
</gene>
<dbReference type="AlphaFoldDB" id="A0A9P5ABY7"/>
<name>A0A9P5ABY7_9HYPO</name>
<organism evidence="1 2">
    <name type="scientific">Fusarium beomiforme</name>
    <dbReference type="NCBI Taxonomy" id="44412"/>
    <lineage>
        <taxon>Eukaryota</taxon>
        <taxon>Fungi</taxon>
        <taxon>Dikarya</taxon>
        <taxon>Ascomycota</taxon>
        <taxon>Pezizomycotina</taxon>
        <taxon>Sordariomycetes</taxon>
        <taxon>Hypocreomycetidae</taxon>
        <taxon>Hypocreales</taxon>
        <taxon>Nectriaceae</taxon>
        <taxon>Fusarium</taxon>
        <taxon>Fusarium burgessii species complex</taxon>
    </lineage>
</organism>
<reference evidence="1" key="1">
    <citation type="journal article" date="2017" name="Mycologia">
        <title>Fusarium algeriense, sp. nov., a novel toxigenic crown rot pathogen of durum wheat from Algeria is nested in the Fusarium burgessii species complex.</title>
        <authorList>
            <person name="Laraba I."/>
            <person name="Keddad A."/>
            <person name="Boureghda H."/>
            <person name="Abdallah N."/>
            <person name="Vaughan M.M."/>
            <person name="Proctor R.H."/>
            <person name="Busman M."/>
            <person name="O'Donnell K."/>
        </authorList>
    </citation>
    <scope>NUCLEOTIDE SEQUENCE</scope>
    <source>
        <strain evidence="1">NRRL 25174</strain>
    </source>
</reference>
<dbReference type="EMBL" id="PVQB02000521">
    <property type="protein sequence ID" value="KAF4336005.1"/>
    <property type="molecule type" value="Genomic_DNA"/>
</dbReference>
<evidence type="ECO:0000313" key="1">
    <source>
        <dbReference type="EMBL" id="KAF4336005.1"/>
    </source>
</evidence>
<dbReference type="Proteomes" id="UP000730481">
    <property type="component" value="Unassembled WGS sequence"/>
</dbReference>
<protein>
    <submittedName>
        <fullName evidence="1">Uncharacterized protein</fullName>
    </submittedName>
</protein>
<sequence>MDTTPKSNEPPEAGNDVTTFIIGLITMGSKARTTKGRIGSMVLGSVAASVGKSIKCRSTDSKQGSAGLEKLGIDVSVLAKGISTTLNMQYSNVGAMNPFEG</sequence>